<name>A0A3B0LY77_9GAMM</name>
<proteinExistence type="predicted"/>
<dbReference type="EMBL" id="UFQR01000001">
    <property type="protein sequence ID" value="SSW94730.1"/>
    <property type="molecule type" value="Genomic_DNA"/>
</dbReference>
<sequence>MIYSINEVTGFGRIEMLEENLNAFSYRDNPSYATKFYLFFTAFDRNNNYIKFNEAILGNAIYNGQIKLVHFLTGSEYTLGASNADNQDFIASRFFIKNDVNFIEITAQKFYGYAPISVIFTINNNIKISTEFMSLSGYESRVLISRNK</sequence>
<gene>
    <name evidence="1" type="ORF">ARTV_0258</name>
</gene>
<dbReference type="AlphaFoldDB" id="A0A3B0LY77"/>
<evidence type="ECO:0000313" key="1">
    <source>
        <dbReference type="EMBL" id="SSW94730.1"/>
    </source>
</evidence>
<organism evidence="1">
    <name type="scientific">Arsenophonus endosymbiont of Trialeurodes vaporariorum</name>
    <dbReference type="NCBI Taxonomy" id="235567"/>
    <lineage>
        <taxon>Bacteria</taxon>
        <taxon>Pseudomonadati</taxon>
        <taxon>Pseudomonadota</taxon>
        <taxon>Gammaproteobacteria</taxon>
        <taxon>Enterobacterales</taxon>
        <taxon>Morganellaceae</taxon>
        <taxon>Arsenophonus</taxon>
    </lineage>
</organism>
<accession>A0A3B0LY77</accession>
<protein>
    <submittedName>
        <fullName evidence="1">Uncharacterized protein</fullName>
    </submittedName>
</protein>
<reference evidence="1" key="1">
    <citation type="submission" date="2018-04" db="EMBL/GenBank/DDBJ databases">
        <authorList>
            <person name="Go L.Y."/>
            <person name="Mitchell J.A."/>
        </authorList>
    </citation>
    <scope>NUCLEOTIDE SEQUENCE</scope>
    <source>
        <strain evidence="1">ARTV</strain>
    </source>
</reference>